<dbReference type="NCBIfam" id="TIGR01484">
    <property type="entry name" value="HAD-SF-IIB"/>
    <property type="match status" value="1"/>
</dbReference>
<evidence type="ECO:0000313" key="2">
    <source>
        <dbReference type="Proteomes" id="UP001431532"/>
    </source>
</evidence>
<reference evidence="1" key="1">
    <citation type="submission" date="2023-05" db="EMBL/GenBank/DDBJ databases">
        <title>Mariniplasma microaerophilum sp. nov., a novel anaerobic mollicute isolated from terrestrial mud volcano, Taman Peninsula, Russia.</title>
        <authorList>
            <person name="Khomyakova M.A."/>
            <person name="Merkel A.Y."/>
            <person name="Slobodkin A.I."/>
        </authorList>
    </citation>
    <scope>NUCLEOTIDE SEQUENCE</scope>
    <source>
        <strain evidence="1">M4Ah</strain>
    </source>
</reference>
<dbReference type="Gene3D" id="3.40.50.1000">
    <property type="entry name" value="HAD superfamily/HAD-like"/>
    <property type="match status" value="1"/>
</dbReference>
<dbReference type="Proteomes" id="UP001431532">
    <property type="component" value="Unassembled WGS sequence"/>
</dbReference>
<dbReference type="PANTHER" id="PTHR10000">
    <property type="entry name" value="PHOSPHOSERINE PHOSPHATASE"/>
    <property type="match status" value="1"/>
</dbReference>
<dbReference type="PANTHER" id="PTHR10000:SF25">
    <property type="entry name" value="PHOSPHATASE YKRA-RELATED"/>
    <property type="match status" value="1"/>
</dbReference>
<dbReference type="GO" id="GO:0000287">
    <property type="term" value="F:magnesium ion binding"/>
    <property type="evidence" value="ECO:0007669"/>
    <property type="project" value="TreeGrafter"/>
</dbReference>
<proteinExistence type="predicted"/>
<comment type="caution">
    <text evidence="1">The sequence shown here is derived from an EMBL/GenBank/DDBJ whole genome shotgun (WGS) entry which is preliminary data.</text>
</comment>
<keyword evidence="2" id="KW-1185">Reference proteome</keyword>
<dbReference type="AlphaFoldDB" id="A0AAW6U9L1"/>
<protein>
    <submittedName>
        <fullName evidence="1">HAD-IIB family hydrolase</fullName>
    </submittedName>
</protein>
<dbReference type="Pfam" id="PF08282">
    <property type="entry name" value="Hydrolase_3"/>
    <property type="match status" value="1"/>
</dbReference>
<dbReference type="InterPro" id="IPR036412">
    <property type="entry name" value="HAD-like_sf"/>
</dbReference>
<keyword evidence="1" id="KW-0378">Hydrolase</keyword>
<dbReference type="SUPFAM" id="SSF56784">
    <property type="entry name" value="HAD-like"/>
    <property type="match status" value="1"/>
</dbReference>
<dbReference type="RefSeq" id="WP_282840014.1">
    <property type="nucleotide sequence ID" value="NZ_JASCXW010000035.1"/>
</dbReference>
<accession>A0AAW6U9L1</accession>
<gene>
    <name evidence="1" type="ORF">QJ521_08370</name>
</gene>
<dbReference type="Gene3D" id="3.30.1240.10">
    <property type="match status" value="1"/>
</dbReference>
<dbReference type="EMBL" id="JASCXW010000035">
    <property type="protein sequence ID" value="MDI6453580.1"/>
    <property type="molecule type" value="Genomic_DNA"/>
</dbReference>
<evidence type="ECO:0000313" key="1">
    <source>
        <dbReference type="EMBL" id="MDI6453580.1"/>
    </source>
</evidence>
<dbReference type="GO" id="GO:0016791">
    <property type="term" value="F:phosphatase activity"/>
    <property type="evidence" value="ECO:0007669"/>
    <property type="project" value="TreeGrafter"/>
</dbReference>
<sequence>MKTIIFFDVDNTLYNNQLGKIPEQTLKLLQELHEKDNIILGLATGRGLRKLEIIQDILHLFTYKVLINGSVVFKDDEKIFDHPIKTEDILEVFDITKGNDLNVGMVGIYDEAVNYWDERVSYGMKALRGIFPKVDPDFYKNNQVYQLWLFADHEDAIVEIAKKMPKFRLYPWHKGGADFVYPMMNKSFGIKKALEHEGESKLICVGDGANDIQMIEMADIGIAMDNTRFDELKEKADHIAPHIKEDQLYAFFKSINLI</sequence>
<dbReference type="InterPro" id="IPR006379">
    <property type="entry name" value="HAD-SF_hydro_IIB"/>
</dbReference>
<dbReference type="InterPro" id="IPR023214">
    <property type="entry name" value="HAD_sf"/>
</dbReference>
<organism evidence="1 2">
    <name type="scientific">Peloplasma aerotolerans</name>
    <dbReference type="NCBI Taxonomy" id="3044389"/>
    <lineage>
        <taxon>Bacteria</taxon>
        <taxon>Bacillati</taxon>
        <taxon>Mycoplasmatota</taxon>
        <taxon>Mollicutes</taxon>
        <taxon>Acholeplasmatales</taxon>
        <taxon>Acholeplasmataceae</taxon>
        <taxon>Peloplasma</taxon>
    </lineage>
</organism>
<dbReference type="GO" id="GO:0005829">
    <property type="term" value="C:cytosol"/>
    <property type="evidence" value="ECO:0007669"/>
    <property type="project" value="TreeGrafter"/>
</dbReference>
<name>A0AAW6U9L1_9MOLU</name>